<evidence type="ECO:0000313" key="3">
    <source>
        <dbReference type="Proteomes" id="UP000179807"/>
    </source>
</evidence>
<accession>A0A1J4JKL2</accession>
<name>A0A1J4JKL2_9EUKA</name>
<reference evidence="2" key="1">
    <citation type="submission" date="2016-10" db="EMBL/GenBank/DDBJ databases">
        <authorList>
            <person name="Benchimol M."/>
            <person name="Almeida L.G."/>
            <person name="Vasconcelos A.T."/>
            <person name="Perreira-Neves A."/>
            <person name="Rosa I.A."/>
            <person name="Tasca T."/>
            <person name="Bogo M.R."/>
            <person name="de Souza W."/>
        </authorList>
    </citation>
    <scope>NUCLEOTIDE SEQUENCE [LARGE SCALE GENOMIC DNA]</scope>
    <source>
        <strain evidence="2">K</strain>
    </source>
</reference>
<gene>
    <name evidence="2" type="ORF">TRFO_35518</name>
</gene>
<feature type="coiled-coil region" evidence="1">
    <location>
        <begin position="432"/>
        <end position="459"/>
    </location>
</feature>
<dbReference type="AlphaFoldDB" id="A0A1J4JKL2"/>
<protein>
    <submittedName>
        <fullName evidence="2">Uncharacterized protein</fullName>
    </submittedName>
</protein>
<evidence type="ECO:0000256" key="1">
    <source>
        <dbReference type="SAM" id="Coils"/>
    </source>
</evidence>
<organism evidence="2 3">
    <name type="scientific">Tritrichomonas foetus</name>
    <dbReference type="NCBI Taxonomy" id="1144522"/>
    <lineage>
        <taxon>Eukaryota</taxon>
        <taxon>Metamonada</taxon>
        <taxon>Parabasalia</taxon>
        <taxon>Tritrichomonadida</taxon>
        <taxon>Tritrichomonadidae</taxon>
        <taxon>Tritrichomonas</taxon>
    </lineage>
</organism>
<dbReference type="EMBL" id="MLAK01001074">
    <property type="protein sequence ID" value="OHS98101.1"/>
    <property type="molecule type" value="Genomic_DNA"/>
</dbReference>
<comment type="caution">
    <text evidence="2">The sequence shown here is derived from an EMBL/GenBank/DDBJ whole genome shotgun (WGS) entry which is preliminary data.</text>
</comment>
<keyword evidence="1" id="KW-0175">Coiled coil</keyword>
<proteinExistence type="predicted"/>
<sequence length="554" mass="63876">MRSTNENITVSNKIIENSKESRVKLKPAKSHGNPYPFFSYIRLMDLPTQVEIKNHSIRIHNPNGESFSLSQKYEFTHVFSPSTPDFMFYQKMFENFTEISELSLIIAVYGKFDLKKLIHYLKYDCFYLFDFSFDIIDDIIEQTIELAHEETIQADEISLETYVVPKILLLQKNNSYVYNSRHVVIYIADNLSILRSIKKYGSSKYLQNKVILISQVDKSLLDLNSSLFLSLSLSTKSLVSPSPKKIQNMDHSLSKSAKITSTKTTKTGKLSPIFSTPCEYFNNEYLTAYNKNNQNFFKLDSNAPKQSSQSNTPGQKFYTTPNITEMNQITSIIPTDDQNISNLLQINEDIENEGSLKNEESLKNEINFGHCSKVKNYLLSMNNKVIEEMKETLQIVLSRSEKVHSKTSEDLINLQNQQNILIHEQSIEAEILRNVEQELESLQAKLNNVRSCRENLITEKEKLHEFVKKSIELTNEMKQHIRSATERSNGFARKIEEMTQNEILFMEASVTENIKTCQASLEMEILHFDINAFIDEIIDKQNTQLNDGNNSSNT</sequence>
<dbReference type="RefSeq" id="XP_068351238.1">
    <property type="nucleotide sequence ID" value="XM_068510302.1"/>
</dbReference>
<keyword evidence="3" id="KW-1185">Reference proteome</keyword>
<dbReference type="VEuPathDB" id="TrichDB:TRFO_35518"/>
<evidence type="ECO:0000313" key="2">
    <source>
        <dbReference type="EMBL" id="OHS98101.1"/>
    </source>
</evidence>
<dbReference type="Proteomes" id="UP000179807">
    <property type="component" value="Unassembled WGS sequence"/>
</dbReference>
<dbReference type="GeneID" id="94845006"/>